<evidence type="ECO:0000256" key="1">
    <source>
        <dbReference type="SAM" id="MobiDB-lite"/>
    </source>
</evidence>
<evidence type="ECO:0000313" key="2">
    <source>
        <dbReference type="EMBL" id="KAK6746155.1"/>
    </source>
</evidence>
<name>A0ABR1D7F8_NECAM</name>
<accession>A0ABR1D7F8</accession>
<keyword evidence="3" id="KW-1185">Reference proteome</keyword>
<organism evidence="2 3">
    <name type="scientific">Necator americanus</name>
    <name type="common">Human hookworm</name>
    <dbReference type="NCBI Taxonomy" id="51031"/>
    <lineage>
        <taxon>Eukaryota</taxon>
        <taxon>Metazoa</taxon>
        <taxon>Ecdysozoa</taxon>
        <taxon>Nematoda</taxon>
        <taxon>Chromadorea</taxon>
        <taxon>Rhabditida</taxon>
        <taxon>Rhabditina</taxon>
        <taxon>Rhabditomorpha</taxon>
        <taxon>Strongyloidea</taxon>
        <taxon>Ancylostomatidae</taxon>
        <taxon>Bunostominae</taxon>
        <taxon>Necator</taxon>
    </lineage>
</organism>
<protein>
    <submittedName>
        <fullName evidence="2">Uncharacterized protein</fullName>
    </submittedName>
</protein>
<dbReference type="EMBL" id="JAVFWL010000003">
    <property type="protein sequence ID" value="KAK6746155.1"/>
    <property type="molecule type" value="Genomic_DNA"/>
</dbReference>
<feature type="region of interest" description="Disordered" evidence="1">
    <location>
        <begin position="96"/>
        <end position="137"/>
    </location>
</feature>
<feature type="compositionally biased region" description="Polar residues" evidence="1">
    <location>
        <begin position="108"/>
        <end position="126"/>
    </location>
</feature>
<proteinExistence type="predicted"/>
<evidence type="ECO:0000313" key="3">
    <source>
        <dbReference type="Proteomes" id="UP001303046"/>
    </source>
</evidence>
<dbReference type="Proteomes" id="UP001303046">
    <property type="component" value="Unassembled WGS sequence"/>
</dbReference>
<comment type="caution">
    <text evidence="2">The sequence shown here is derived from an EMBL/GenBank/DDBJ whole genome shotgun (WGS) entry which is preliminary data.</text>
</comment>
<sequence length="137" mass="15157">MEANFWELFFVGNTIASRILYLDEEHSDRLDQFTLILEELMKRSQAGLLSVDQAAEIDVFCTNVKLGHLFRDDGSELYATEKLAETNAACTFNSCPTPSCPSSDDPKNGSSCDKNFTPAIGSNSTESEMENIDGSRE</sequence>
<reference evidence="2 3" key="1">
    <citation type="submission" date="2023-08" db="EMBL/GenBank/DDBJ databases">
        <title>A Necator americanus chromosomal reference genome.</title>
        <authorList>
            <person name="Ilik V."/>
            <person name="Petrzelkova K.J."/>
            <person name="Pardy F."/>
            <person name="Fuh T."/>
            <person name="Niatou-Singa F.S."/>
            <person name="Gouil Q."/>
            <person name="Baker L."/>
            <person name="Ritchie M.E."/>
            <person name="Jex A.R."/>
            <person name="Gazzola D."/>
            <person name="Li H."/>
            <person name="Toshio Fujiwara R."/>
            <person name="Zhan B."/>
            <person name="Aroian R.V."/>
            <person name="Pafco B."/>
            <person name="Schwarz E.M."/>
        </authorList>
    </citation>
    <scope>NUCLEOTIDE SEQUENCE [LARGE SCALE GENOMIC DNA]</scope>
    <source>
        <strain evidence="2 3">Aroian</strain>
        <tissue evidence="2">Whole animal</tissue>
    </source>
</reference>
<gene>
    <name evidence="2" type="primary">Necator_chrIII.g13101</name>
    <name evidence="2" type="ORF">RB195_012334</name>
</gene>